<evidence type="ECO:0000256" key="2">
    <source>
        <dbReference type="ARBA" id="ARBA00009840"/>
    </source>
</evidence>
<comment type="function">
    <text evidence="1">Involved in DNA recombination.</text>
</comment>
<evidence type="ECO:0000256" key="1">
    <source>
        <dbReference type="ARBA" id="ARBA00003416"/>
    </source>
</evidence>
<keyword evidence="7" id="KW-1185">Reference proteome</keyword>
<dbReference type="PANTHER" id="PTHR30563:SF0">
    <property type="entry name" value="DNA RECOMBINATION PROTEIN RMUC"/>
    <property type="match status" value="1"/>
</dbReference>
<keyword evidence="3" id="KW-0175">Coiled coil</keyword>
<evidence type="ECO:0000313" key="7">
    <source>
        <dbReference type="Proteomes" id="UP001055025"/>
    </source>
</evidence>
<gene>
    <name evidence="6" type="ORF">ATOP_05420</name>
</gene>
<sequence length="424" mass="44750">MDVLVLLLSVVAAAAAVAACLVATRAARAAGSTAAAVSDLGRRQADDAGSLASSLARVDGAQGQGLRSMEALRQDVASRLSSVDGRLDAMSSTVGLQLARTTDTVVGQLSSIREDNARQLEQMRATVDEKLERTLNDRLATSFRQISDQLESVHRGLGSMQALASDVGDLRRVLSNVKTRGILGEVQLGAILSEVMAPDQYACDVACKPGSRDRVEFAVKVPVEGGDPVLLPIDAKFPGDLYARLADAQGAGDAEAAAKARKELEARIRQEARDISSKYLAVPATTGFGIMFLPFEGLYAEVVSTPGLVERLQREHSVVVAGPSTMAALLNSLQLSFQTFALQRQTNEVMAVLQAVRAELPRYQDALRQAKRRIDLAGDAVDKIITTRTNAMERTLRSVTLTDGAPAAPADALGAGDGDGGEGL</sequence>
<reference evidence="6" key="1">
    <citation type="journal article" date="2022" name="Int. J. Syst. Evol. Microbiol.">
        <title>Granulimonas faecalis gen. nov., sp. nov., and Leptogranulimonas caecicola gen. nov., sp. nov., novel lactate-producing Atopobiaceae bacteria isolated from mouse intestines, and an emended description of the family Atopobiaceae.</title>
        <authorList>
            <person name="Morinaga K."/>
            <person name="Kusada H."/>
            <person name="Sakamoto S."/>
            <person name="Murakami T."/>
            <person name="Toyoda A."/>
            <person name="Mori H."/>
            <person name="Meng X.Y."/>
            <person name="Takashino M."/>
            <person name="Murotomi K."/>
            <person name="Tamaki H."/>
        </authorList>
    </citation>
    <scope>NUCLEOTIDE SEQUENCE</scope>
    <source>
        <strain evidence="6">OPF53</strain>
    </source>
</reference>
<dbReference type="GO" id="GO:0006310">
    <property type="term" value="P:DNA recombination"/>
    <property type="evidence" value="ECO:0007669"/>
    <property type="project" value="UniProtKB-KW"/>
</dbReference>
<evidence type="ECO:0008006" key="8">
    <source>
        <dbReference type="Google" id="ProtNLM"/>
    </source>
</evidence>
<dbReference type="PANTHER" id="PTHR30563">
    <property type="entry name" value="DNA RECOMBINATION PROTEIN RMUC"/>
    <property type="match status" value="1"/>
</dbReference>
<organism evidence="6 7">
    <name type="scientific">Granulimonas faecalis</name>
    <dbReference type="NCBI Taxonomy" id="2894155"/>
    <lineage>
        <taxon>Bacteria</taxon>
        <taxon>Bacillati</taxon>
        <taxon>Actinomycetota</taxon>
        <taxon>Coriobacteriia</taxon>
        <taxon>Coriobacteriales</taxon>
        <taxon>Kribbibacteriaceae</taxon>
        <taxon>Granulimonas</taxon>
    </lineage>
</organism>
<evidence type="ECO:0000256" key="4">
    <source>
        <dbReference type="ARBA" id="ARBA00023172"/>
    </source>
</evidence>
<dbReference type="AlphaFoldDB" id="A0AAV5B165"/>
<feature type="signal peptide" evidence="5">
    <location>
        <begin position="1"/>
        <end position="29"/>
    </location>
</feature>
<dbReference type="EMBL" id="BQKC01000001">
    <property type="protein sequence ID" value="GJM54887.1"/>
    <property type="molecule type" value="Genomic_DNA"/>
</dbReference>
<dbReference type="InterPro" id="IPR003798">
    <property type="entry name" value="DNA_recombination_RmuC"/>
</dbReference>
<keyword evidence="4" id="KW-0233">DNA recombination</keyword>
<dbReference type="Pfam" id="PF02646">
    <property type="entry name" value="RmuC"/>
    <property type="match status" value="1"/>
</dbReference>
<feature type="chain" id="PRO_5043977582" description="DNA recombination protein RmuC" evidence="5">
    <location>
        <begin position="30"/>
        <end position="424"/>
    </location>
</feature>
<evidence type="ECO:0000256" key="5">
    <source>
        <dbReference type="SAM" id="SignalP"/>
    </source>
</evidence>
<dbReference type="RefSeq" id="WP_251164042.1">
    <property type="nucleotide sequence ID" value="NZ_BQKC01000001.1"/>
</dbReference>
<comment type="similarity">
    <text evidence="2">Belongs to the RmuC family.</text>
</comment>
<proteinExistence type="inferred from homology"/>
<name>A0AAV5B165_9ACTN</name>
<evidence type="ECO:0000313" key="6">
    <source>
        <dbReference type="EMBL" id="GJM54887.1"/>
    </source>
</evidence>
<evidence type="ECO:0000256" key="3">
    <source>
        <dbReference type="ARBA" id="ARBA00023054"/>
    </source>
</evidence>
<dbReference type="Proteomes" id="UP001055025">
    <property type="component" value="Unassembled WGS sequence"/>
</dbReference>
<accession>A0AAV5B165</accession>
<keyword evidence="5" id="KW-0732">Signal</keyword>
<protein>
    <recommendedName>
        <fullName evidence="8">DNA recombination protein RmuC</fullName>
    </recommendedName>
</protein>
<comment type="caution">
    <text evidence="6">The sequence shown here is derived from an EMBL/GenBank/DDBJ whole genome shotgun (WGS) entry which is preliminary data.</text>
</comment>